<dbReference type="EMBL" id="JAZGQO010000001">
    <property type="protein sequence ID" value="KAK6194533.1"/>
    <property type="molecule type" value="Genomic_DNA"/>
</dbReference>
<dbReference type="PANTHER" id="PTHR31539:SF1">
    <property type="entry name" value="CENTROSOMAL PROTEIN OF 19 KDA"/>
    <property type="match status" value="1"/>
</dbReference>
<dbReference type="AlphaFoldDB" id="A0AAN8Q6M4"/>
<keyword evidence="6" id="KW-0963">Cytoplasm</keyword>
<keyword evidence="9" id="KW-0206">Cytoskeleton</keyword>
<evidence type="ECO:0000256" key="2">
    <source>
        <dbReference type="ARBA" id="ARBA00004120"/>
    </source>
</evidence>
<dbReference type="PANTHER" id="PTHR31539">
    <property type="entry name" value="CENTROSOMAL PROTEIN OF 19K CEP19"/>
    <property type="match status" value="1"/>
</dbReference>
<keyword evidence="8" id="KW-0969">Cilium</keyword>
<evidence type="ECO:0000256" key="10">
    <source>
        <dbReference type="ARBA" id="ARBA00023273"/>
    </source>
</evidence>
<dbReference type="EMBL" id="JAZGQO010000001">
    <property type="protein sequence ID" value="KAK6194535.1"/>
    <property type="molecule type" value="Genomic_DNA"/>
</dbReference>
<keyword evidence="13" id="KW-1185">Reference proteome</keyword>
<dbReference type="GO" id="GO:0036064">
    <property type="term" value="C:ciliary basal body"/>
    <property type="evidence" value="ECO:0007669"/>
    <property type="project" value="TreeGrafter"/>
</dbReference>
<evidence type="ECO:0000256" key="3">
    <source>
        <dbReference type="ARBA" id="ARBA00004186"/>
    </source>
</evidence>
<dbReference type="Proteomes" id="UP001347796">
    <property type="component" value="Unassembled WGS sequence"/>
</dbReference>
<evidence type="ECO:0000313" key="11">
    <source>
        <dbReference type="EMBL" id="KAK6194533.1"/>
    </source>
</evidence>
<keyword evidence="10" id="KW-0966">Cell projection</keyword>
<evidence type="ECO:0000256" key="8">
    <source>
        <dbReference type="ARBA" id="ARBA00023069"/>
    </source>
</evidence>
<comment type="similarity">
    <text evidence="4">Belongs to the CEP19 family.</text>
</comment>
<dbReference type="GO" id="GO:0005814">
    <property type="term" value="C:centriole"/>
    <property type="evidence" value="ECO:0007669"/>
    <property type="project" value="UniProtKB-SubCell"/>
</dbReference>
<evidence type="ECO:0000256" key="9">
    <source>
        <dbReference type="ARBA" id="ARBA00023212"/>
    </source>
</evidence>
<evidence type="ECO:0000313" key="13">
    <source>
        <dbReference type="Proteomes" id="UP001347796"/>
    </source>
</evidence>
<protein>
    <recommendedName>
        <fullName evidence="5">Centrosomal protein of 19 kDa</fullName>
    </recommendedName>
</protein>
<evidence type="ECO:0000313" key="12">
    <source>
        <dbReference type="EMBL" id="KAK6194535.1"/>
    </source>
</evidence>
<evidence type="ECO:0000256" key="7">
    <source>
        <dbReference type="ARBA" id="ARBA00022794"/>
    </source>
</evidence>
<dbReference type="GO" id="GO:0097712">
    <property type="term" value="P:vesicle targeting, trans-Golgi to periciliary membrane compartment"/>
    <property type="evidence" value="ECO:0007669"/>
    <property type="project" value="TreeGrafter"/>
</dbReference>
<accession>A0AAN8Q6M4</accession>
<name>A0AAN8Q6M4_PATCE</name>
<comment type="caution">
    <text evidence="11">The sequence shown here is derived from an EMBL/GenBank/DDBJ whole genome shotgun (WGS) entry which is preliminary data.</text>
</comment>
<evidence type="ECO:0000256" key="6">
    <source>
        <dbReference type="ARBA" id="ARBA00022490"/>
    </source>
</evidence>
<organism evidence="11 13">
    <name type="scientific">Patella caerulea</name>
    <name type="common">Rayed Mediterranean limpet</name>
    <dbReference type="NCBI Taxonomy" id="87958"/>
    <lineage>
        <taxon>Eukaryota</taxon>
        <taxon>Metazoa</taxon>
        <taxon>Spiralia</taxon>
        <taxon>Lophotrochozoa</taxon>
        <taxon>Mollusca</taxon>
        <taxon>Gastropoda</taxon>
        <taxon>Patellogastropoda</taxon>
        <taxon>Patelloidea</taxon>
        <taxon>Patellidae</taxon>
        <taxon>Patella</taxon>
    </lineage>
</organism>
<dbReference type="GO" id="GO:0034454">
    <property type="term" value="P:microtubule anchoring at centrosome"/>
    <property type="evidence" value="ECO:0007669"/>
    <property type="project" value="TreeGrafter"/>
</dbReference>
<gene>
    <name evidence="11" type="ORF">SNE40_000152</name>
    <name evidence="12" type="ORF">SNE40_000154</name>
</gene>
<dbReference type="GO" id="GO:0005813">
    <property type="term" value="C:centrosome"/>
    <property type="evidence" value="ECO:0007669"/>
    <property type="project" value="TreeGrafter"/>
</dbReference>
<reference evidence="11 13" key="1">
    <citation type="submission" date="2024-01" db="EMBL/GenBank/DDBJ databases">
        <title>The genome of the rayed Mediterranean limpet Patella caerulea (Linnaeus, 1758).</title>
        <authorList>
            <person name="Anh-Thu Weber A."/>
            <person name="Halstead-Nussloch G."/>
        </authorList>
    </citation>
    <scope>NUCLEOTIDE SEQUENCE [LARGE SCALE GENOMIC DNA]</scope>
    <source>
        <strain evidence="11">AATW-2023a</strain>
        <tissue evidence="11">Whole specimen</tissue>
    </source>
</reference>
<evidence type="ECO:0000256" key="5">
    <source>
        <dbReference type="ARBA" id="ARBA00022015"/>
    </source>
</evidence>
<proteinExistence type="inferred from homology"/>
<dbReference type="Pfam" id="PF14933">
    <property type="entry name" value="CEP19"/>
    <property type="match status" value="1"/>
</dbReference>
<dbReference type="InterPro" id="IPR029412">
    <property type="entry name" value="CEP19"/>
</dbReference>
<sequence length="167" mass="19262">MGDGDEYLLKKCGLKFDPPSLVLAYVDMKTNKLRRRTMPLRDFHKNSKLEEFITELKSAKHGQFVKLIPRGQLVRLLTIVKDKLNGMSLEASLARNSELEKIDPEENLNKVDDETLQRKKLQMDALFEKNRKKPGDPGFEYDIEVDFENQVKIESSGWDSDGSDPEF</sequence>
<evidence type="ECO:0000256" key="1">
    <source>
        <dbReference type="ARBA" id="ARBA00004114"/>
    </source>
</evidence>
<keyword evidence="7" id="KW-0970">Cilium biogenesis/degradation</keyword>
<evidence type="ECO:0000256" key="4">
    <source>
        <dbReference type="ARBA" id="ARBA00009371"/>
    </source>
</evidence>
<dbReference type="GO" id="GO:0000922">
    <property type="term" value="C:spindle pole"/>
    <property type="evidence" value="ECO:0007669"/>
    <property type="project" value="TreeGrafter"/>
</dbReference>
<comment type="subcellular location">
    <subcellularLocation>
        <location evidence="2">Cytoplasm</location>
        <location evidence="2">Cytoskeleton</location>
        <location evidence="2">Cilium basal body</location>
    </subcellularLocation>
    <subcellularLocation>
        <location evidence="1">Cytoplasm</location>
        <location evidence="1">Cytoskeleton</location>
        <location evidence="1">Microtubule organizing center</location>
        <location evidence="1">Centrosome</location>
        <location evidence="1">Centriole</location>
    </subcellularLocation>
    <subcellularLocation>
        <location evidence="3">Cytoplasm</location>
        <location evidence="3">Cytoskeleton</location>
        <location evidence="3">Spindle</location>
    </subcellularLocation>
</comment>